<evidence type="ECO:0000313" key="1">
    <source>
        <dbReference type="EMBL" id="QDU61450.1"/>
    </source>
</evidence>
<sequence>MPQAVVDPEEVRRFAKRLKQFSEMTRGEIGRLHSQVQSLGASWRDQEHQKFMDEFERTVSDVNRFLDAADEHVPFLLRKAQRADDYLQQR</sequence>
<reference evidence="1 2" key="1">
    <citation type="submission" date="2019-02" db="EMBL/GenBank/DDBJ databases">
        <title>Deep-cultivation of Planctomycetes and their phenomic and genomic characterization uncovers novel biology.</title>
        <authorList>
            <person name="Wiegand S."/>
            <person name="Jogler M."/>
            <person name="Boedeker C."/>
            <person name="Pinto D."/>
            <person name="Vollmers J."/>
            <person name="Rivas-Marin E."/>
            <person name="Kohn T."/>
            <person name="Peeters S.H."/>
            <person name="Heuer A."/>
            <person name="Rast P."/>
            <person name="Oberbeckmann S."/>
            <person name="Bunk B."/>
            <person name="Jeske O."/>
            <person name="Meyerdierks A."/>
            <person name="Storesund J.E."/>
            <person name="Kallscheuer N."/>
            <person name="Luecker S."/>
            <person name="Lage O.M."/>
            <person name="Pohl T."/>
            <person name="Merkel B.J."/>
            <person name="Hornburger P."/>
            <person name="Mueller R.-W."/>
            <person name="Bruemmer F."/>
            <person name="Labrenz M."/>
            <person name="Spormann A.M."/>
            <person name="Op den Camp H."/>
            <person name="Overmann J."/>
            <person name="Amann R."/>
            <person name="Jetten M.S.M."/>
            <person name="Mascher T."/>
            <person name="Medema M.H."/>
            <person name="Devos D.P."/>
            <person name="Kaster A.-K."/>
            <person name="Ovreas L."/>
            <person name="Rohde M."/>
            <person name="Galperin M.Y."/>
            <person name="Jogler C."/>
        </authorList>
    </citation>
    <scope>NUCLEOTIDE SEQUENCE [LARGE SCALE GENOMIC DNA]</scope>
    <source>
        <strain evidence="1 2">Pan216</strain>
    </source>
</reference>
<dbReference type="Proteomes" id="UP000317093">
    <property type="component" value="Chromosome"/>
</dbReference>
<dbReference type="InterPro" id="IPR010310">
    <property type="entry name" value="T7SS_ESAT-6-like"/>
</dbReference>
<gene>
    <name evidence="1" type="ORF">Pan216_23070</name>
</gene>
<dbReference type="Gene3D" id="1.10.287.850">
    <property type="entry name" value="HP0062-like domain"/>
    <property type="match status" value="1"/>
</dbReference>
<dbReference type="EMBL" id="CP036279">
    <property type="protein sequence ID" value="QDU61450.1"/>
    <property type="molecule type" value="Genomic_DNA"/>
</dbReference>
<accession>A0A518B375</accession>
<name>A0A518B375_9BACT</name>
<dbReference type="Pfam" id="PF06013">
    <property type="entry name" value="WXG100"/>
    <property type="match status" value="1"/>
</dbReference>
<organism evidence="1 2">
    <name type="scientific">Kolteria novifilia</name>
    <dbReference type="NCBI Taxonomy" id="2527975"/>
    <lineage>
        <taxon>Bacteria</taxon>
        <taxon>Pseudomonadati</taxon>
        <taxon>Planctomycetota</taxon>
        <taxon>Planctomycetia</taxon>
        <taxon>Kolteriales</taxon>
        <taxon>Kolteriaceae</taxon>
        <taxon>Kolteria</taxon>
    </lineage>
</organism>
<evidence type="ECO:0008006" key="3">
    <source>
        <dbReference type="Google" id="ProtNLM"/>
    </source>
</evidence>
<dbReference type="AlphaFoldDB" id="A0A518B375"/>
<keyword evidence="2" id="KW-1185">Reference proteome</keyword>
<dbReference type="SUPFAM" id="SSF158414">
    <property type="entry name" value="HP0062-like"/>
    <property type="match status" value="1"/>
</dbReference>
<proteinExistence type="predicted"/>
<dbReference type="RefSeq" id="WP_145258043.1">
    <property type="nucleotide sequence ID" value="NZ_CP036279.1"/>
</dbReference>
<evidence type="ECO:0000313" key="2">
    <source>
        <dbReference type="Proteomes" id="UP000317093"/>
    </source>
</evidence>
<dbReference type="InterPro" id="IPR029013">
    <property type="entry name" value="HP0062-like_sf"/>
</dbReference>
<dbReference type="KEGG" id="knv:Pan216_23070"/>
<dbReference type="OrthoDB" id="3035322at2"/>
<protein>
    <recommendedName>
        <fullName evidence="3">WXG100 family type VII secretion target</fullName>
    </recommendedName>
</protein>